<reference evidence="9" key="1">
    <citation type="submission" date="2018-05" db="EMBL/GenBank/DDBJ databases">
        <authorList>
            <person name="Lanie J.A."/>
            <person name="Ng W.-L."/>
            <person name="Kazmierczak K.M."/>
            <person name="Andrzejewski T.M."/>
            <person name="Davidsen T.M."/>
            <person name="Wayne K.J."/>
            <person name="Tettelin H."/>
            <person name="Glass J.I."/>
            <person name="Rusch D."/>
            <person name="Podicherti R."/>
            <person name="Tsui H.-C.T."/>
            <person name="Winkler M.E."/>
        </authorList>
    </citation>
    <scope>NUCLEOTIDE SEQUENCE</scope>
</reference>
<evidence type="ECO:0000256" key="3">
    <source>
        <dbReference type="ARBA" id="ARBA00022741"/>
    </source>
</evidence>
<dbReference type="InterPro" id="IPR023168">
    <property type="entry name" value="GatB_Yqey_C_2"/>
</dbReference>
<dbReference type="EMBL" id="UINC01007949">
    <property type="protein sequence ID" value="SVA35803.1"/>
    <property type="molecule type" value="Genomic_DNA"/>
</dbReference>
<dbReference type="Pfam" id="PF02934">
    <property type="entry name" value="GatB_N"/>
    <property type="match status" value="1"/>
</dbReference>
<keyword evidence="5" id="KW-0648">Protein biosynthesis</keyword>
<dbReference type="SMART" id="SM00845">
    <property type="entry name" value="GatB_Yqey"/>
    <property type="match status" value="1"/>
</dbReference>
<dbReference type="PROSITE" id="PS01234">
    <property type="entry name" value="GATB"/>
    <property type="match status" value="1"/>
</dbReference>
<dbReference type="PANTHER" id="PTHR11659">
    <property type="entry name" value="GLUTAMYL-TRNA GLN AMIDOTRANSFERASE SUBUNIT B MITOCHONDRIAL AND PROKARYOTIC PET112-RELATED"/>
    <property type="match status" value="1"/>
</dbReference>
<dbReference type="NCBIfam" id="TIGR00133">
    <property type="entry name" value="gatB"/>
    <property type="match status" value="1"/>
</dbReference>
<accession>A0A381V917</accession>
<evidence type="ECO:0000259" key="8">
    <source>
        <dbReference type="SMART" id="SM00845"/>
    </source>
</evidence>
<evidence type="ECO:0000256" key="5">
    <source>
        <dbReference type="ARBA" id="ARBA00022917"/>
    </source>
</evidence>
<dbReference type="HAMAP" id="MF_00121">
    <property type="entry name" value="GatB"/>
    <property type="match status" value="1"/>
</dbReference>
<sequence>MTTQYETVIGLEVHSQLLTKSKMFCPCESDYQNAKPNTRVCPICMGMPGILPVVNKRAVELVILTGLALGCGISKTTKFDRKNYPYPDLMKGYQISQFDQPIAGKGVLSVQDAEGKSKEIGVTRVHLEEDVAKLLHRQESHGEGYSLLDINRAGVPLMEIVSEPDMRSPEEAHSYLTSLHSIVRQIGASTANMESGSFRCDANISIRPFGTSALGKKVEIKNVNSFRSVFRALKYEEERQREAIESGEPIIQETRGWSDDRGTTISQRTKEYAADYRYFPEPDLPPVQISREWVDEVKSWLPELPAARRERYLKELQLSEYDAGLLSTNLEFSLLFDKTITQFPTDEPEKLAGRSKSVCNWITVEFARLINENHEHPANLSPMSLAELVLMVESGRLSSSMAKTVFDKAALEGGTPAEISDALGMSQISDSSLIEKTVATVILENPEAVSDYLGGKHSVVRFMVGQIMKKTQGKANPKMATEMLETALHDLR</sequence>
<dbReference type="FunFam" id="1.10.10.410:FF:000001">
    <property type="entry name" value="Aspartyl/glutamyl-tRNA(Asn/Gln) amidotransferase subunit B"/>
    <property type="match status" value="1"/>
</dbReference>
<proteinExistence type="inferred from homology"/>
<evidence type="ECO:0000256" key="2">
    <source>
        <dbReference type="ARBA" id="ARBA00022598"/>
    </source>
</evidence>
<dbReference type="InterPro" id="IPR014746">
    <property type="entry name" value="Gln_synth/guanido_kin_cat_dom"/>
</dbReference>
<dbReference type="NCBIfam" id="NF004012">
    <property type="entry name" value="PRK05477.1-2"/>
    <property type="match status" value="1"/>
</dbReference>
<gene>
    <name evidence="9" type="ORF">METZ01_LOCUS88657</name>
</gene>
<dbReference type="NCBIfam" id="NF004014">
    <property type="entry name" value="PRK05477.1-4"/>
    <property type="match status" value="1"/>
</dbReference>
<dbReference type="InterPro" id="IPR017959">
    <property type="entry name" value="Asn/Gln-tRNA_amidoTrfase_suB/E"/>
</dbReference>
<feature type="domain" description="Asn/Gln amidotransferase" evidence="8">
    <location>
        <begin position="346"/>
        <end position="488"/>
    </location>
</feature>
<evidence type="ECO:0000256" key="7">
    <source>
        <dbReference type="ARBA" id="ARBA00047913"/>
    </source>
</evidence>
<comment type="similarity">
    <text evidence="1">Belongs to the GatB/GatE family. GatB subfamily.</text>
</comment>
<organism evidence="9">
    <name type="scientific">marine metagenome</name>
    <dbReference type="NCBI Taxonomy" id="408172"/>
    <lineage>
        <taxon>unclassified sequences</taxon>
        <taxon>metagenomes</taxon>
        <taxon>ecological metagenomes</taxon>
    </lineage>
</organism>
<dbReference type="GO" id="GO:0006412">
    <property type="term" value="P:translation"/>
    <property type="evidence" value="ECO:0007669"/>
    <property type="project" value="UniProtKB-KW"/>
</dbReference>
<dbReference type="PANTHER" id="PTHR11659:SF0">
    <property type="entry name" value="GLUTAMYL-TRNA(GLN) AMIDOTRANSFERASE SUBUNIT B, MITOCHONDRIAL"/>
    <property type="match status" value="1"/>
</dbReference>
<dbReference type="InterPro" id="IPR018027">
    <property type="entry name" value="Asn/Gln_amidotransferase"/>
</dbReference>
<keyword evidence="3" id="KW-0547">Nucleotide-binding</keyword>
<evidence type="ECO:0000256" key="4">
    <source>
        <dbReference type="ARBA" id="ARBA00022840"/>
    </source>
</evidence>
<dbReference type="GO" id="GO:0050567">
    <property type="term" value="F:glutaminyl-tRNA synthase (glutamine-hydrolyzing) activity"/>
    <property type="evidence" value="ECO:0007669"/>
    <property type="project" value="TreeGrafter"/>
</dbReference>
<dbReference type="SUPFAM" id="SSF89095">
    <property type="entry name" value="GatB/YqeY motif"/>
    <property type="match status" value="1"/>
</dbReference>
<keyword evidence="4" id="KW-0067">ATP-binding</keyword>
<protein>
    <recommendedName>
        <fullName evidence="8">Asn/Gln amidotransferase domain-containing protein</fullName>
    </recommendedName>
</protein>
<dbReference type="InterPro" id="IPR017958">
    <property type="entry name" value="Gln-tRNA_amidoTrfase_suB_CS"/>
</dbReference>
<dbReference type="InterPro" id="IPR003789">
    <property type="entry name" value="Asn/Gln_tRNA_amidoTrase-B-like"/>
</dbReference>
<comment type="catalytic activity">
    <reaction evidence="7">
        <text>L-glutamyl-tRNA(Gln) + L-glutamine + ATP + H2O = L-glutaminyl-tRNA(Gln) + L-glutamate + ADP + phosphate + H(+)</text>
        <dbReference type="Rhea" id="RHEA:17521"/>
        <dbReference type="Rhea" id="RHEA-COMP:9681"/>
        <dbReference type="Rhea" id="RHEA-COMP:9684"/>
        <dbReference type="ChEBI" id="CHEBI:15377"/>
        <dbReference type="ChEBI" id="CHEBI:15378"/>
        <dbReference type="ChEBI" id="CHEBI:29985"/>
        <dbReference type="ChEBI" id="CHEBI:30616"/>
        <dbReference type="ChEBI" id="CHEBI:43474"/>
        <dbReference type="ChEBI" id="CHEBI:58359"/>
        <dbReference type="ChEBI" id="CHEBI:78520"/>
        <dbReference type="ChEBI" id="CHEBI:78521"/>
        <dbReference type="ChEBI" id="CHEBI:456216"/>
    </reaction>
</comment>
<name>A0A381V917_9ZZZZ</name>
<dbReference type="AlphaFoldDB" id="A0A381V917"/>
<dbReference type="Pfam" id="PF02637">
    <property type="entry name" value="GatB_Yqey"/>
    <property type="match status" value="1"/>
</dbReference>
<comment type="catalytic activity">
    <reaction evidence="6">
        <text>L-aspartyl-tRNA(Asn) + L-glutamine + ATP + H2O = L-asparaginyl-tRNA(Asn) + L-glutamate + ADP + phosphate + 2 H(+)</text>
        <dbReference type="Rhea" id="RHEA:14513"/>
        <dbReference type="Rhea" id="RHEA-COMP:9674"/>
        <dbReference type="Rhea" id="RHEA-COMP:9677"/>
        <dbReference type="ChEBI" id="CHEBI:15377"/>
        <dbReference type="ChEBI" id="CHEBI:15378"/>
        <dbReference type="ChEBI" id="CHEBI:29985"/>
        <dbReference type="ChEBI" id="CHEBI:30616"/>
        <dbReference type="ChEBI" id="CHEBI:43474"/>
        <dbReference type="ChEBI" id="CHEBI:58359"/>
        <dbReference type="ChEBI" id="CHEBI:78515"/>
        <dbReference type="ChEBI" id="CHEBI:78516"/>
        <dbReference type="ChEBI" id="CHEBI:456216"/>
    </reaction>
</comment>
<evidence type="ECO:0000256" key="6">
    <source>
        <dbReference type="ARBA" id="ARBA00047380"/>
    </source>
</evidence>
<dbReference type="InterPro" id="IPR006075">
    <property type="entry name" value="Asn/Gln-tRNA_Trfase_suB/E_cat"/>
</dbReference>
<dbReference type="GO" id="GO:0005524">
    <property type="term" value="F:ATP binding"/>
    <property type="evidence" value="ECO:0007669"/>
    <property type="project" value="UniProtKB-KW"/>
</dbReference>
<evidence type="ECO:0000256" key="1">
    <source>
        <dbReference type="ARBA" id="ARBA00005306"/>
    </source>
</evidence>
<evidence type="ECO:0000313" key="9">
    <source>
        <dbReference type="EMBL" id="SVA35803.1"/>
    </source>
</evidence>
<dbReference type="Gene3D" id="1.10.10.410">
    <property type="match status" value="1"/>
</dbReference>
<keyword evidence="2" id="KW-0436">Ligase</keyword>
<dbReference type="InterPro" id="IPR004413">
    <property type="entry name" value="GatB"/>
</dbReference>
<dbReference type="SUPFAM" id="SSF55931">
    <property type="entry name" value="Glutamine synthetase/guanido kinase"/>
    <property type="match status" value="1"/>
</dbReference>
<dbReference type="GO" id="GO:0070681">
    <property type="term" value="P:glutaminyl-tRNAGln biosynthesis via transamidation"/>
    <property type="evidence" value="ECO:0007669"/>
    <property type="project" value="TreeGrafter"/>
</dbReference>